<name>A0A382LN51_9ZZZZ</name>
<sequence length="351" mass="41016">QLIFIGSVVVFLSLVDLFRYLFFYQYRLKGRNIRHAALLGRDFSTESHEKLNLDALHLGYKFVKTLSTPGTYLQDLQALVTRQKLDLVFLKERSKSITDVVSAFCDEQGLRLKLLFPLSASTGRRAGLDQIGDYPVMDLRHEPLLYFGNRVMKRIVDLVMAFLSILFILTWLPVVVKLAQVFSYPGPLFFVQERIGRDGKIFNLYKFRTMVYSKEEKSAKKGQAEKTHEMDKRVPWFGRLLRRTNLDEYPQFLNVLFGSMSTVGPRPHMVGEDKVLVKKVRRYRVRRFVKPGITGWAAINGYRGGTDDIELMSKRTEHDIWYLENWTIWLDIKIMAITIWQMITLRIPRAY</sequence>
<dbReference type="AlphaFoldDB" id="A0A382LN51"/>
<organism evidence="3">
    <name type="scientific">marine metagenome</name>
    <dbReference type="NCBI Taxonomy" id="408172"/>
    <lineage>
        <taxon>unclassified sequences</taxon>
        <taxon>metagenomes</taxon>
        <taxon>ecological metagenomes</taxon>
    </lineage>
</organism>
<keyword evidence="1" id="KW-1133">Transmembrane helix</keyword>
<feature type="domain" description="Bacterial sugar transferase" evidence="2">
    <location>
        <begin position="153"/>
        <end position="343"/>
    </location>
</feature>
<protein>
    <recommendedName>
        <fullName evidence="2">Bacterial sugar transferase domain-containing protein</fullName>
    </recommendedName>
</protein>
<reference evidence="3" key="1">
    <citation type="submission" date="2018-05" db="EMBL/GenBank/DDBJ databases">
        <authorList>
            <person name="Lanie J.A."/>
            <person name="Ng W.-L."/>
            <person name="Kazmierczak K.M."/>
            <person name="Andrzejewski T.M."/>
            <person name="Davidsen T.M."/>
            <person name="Wayne K.J."/>
            <person name="Tettelin H."/>
            <person name="Glass J.I."/>
            <person name="Rusch D."/>
            <person name="Podicherti R."/>
            <person name="Tsui H.-C.T."/>
            <person name="Winkler M.E."/>
        </authorList>
    </citation>
    <scope>NUCLEOTIDE SEQUENCE</scope>
</reference>
<keyword evidence="1" id="KW-0472">Membrane</keyword>
<dbReference type="InterPro" id="IPR003362">
    <property type="entry name" value="Bact_transf"/>
</dbReference>
<dbReference type="PANTHER" id="PTHR30576">
    <property type="entry name" value="COLANIC BIOSYNTHESIS UDP-GLUCOSE LIPID CARRIER TRANSFERASE"/>
    <property type="match status" value="1"/>
</dbReference>
<evidence type="ECO:0000313" key="3">
    <source>
        <dbReference type="EMBL" id="SVC38234.1"/>
    </source>
</evidence>
<accession>A0A382LN51</accession>
<proteinExistence type="predicted"/>
<feature type="non-terminal residue" evidence="3">
    <location>
        <position position="1"/>
    </location>
</feature>
<dbReference type="GO" id="GO:0016780">
    <property type="term" value="F:phosphotransferase activity, for other substituted phosphate groups"/>
    <property type="evidence" value="ECO:0007669"/>
    <property type="project" value="TreeGrafter"/>
</dbReference>
<feature type="transmembrane region" description="Helical" evidence="1">
    <location>
        <begin position="155"/>
        <end position="174"/>
    </location>
</feature>
<feature type="transmembrane region" description="Helical" evidence="1">
    <location>
        <begin position="6"/>
        <end position="24"/>
    </location>
</feature>
<evidence type="ECO:0000259" key="2">
    <source>
        <dbReference type="Pfam" id="PF02397"/>
    </source>
</evidence>
<dbReference type="PANTHER" id="PTHR30576:SF0">
    <property type="entry name" value="UNDECAPRENYL-PHOSPHATE N-ACETYLGALACTOSAMINYL 1-PHOSPHATE TRANSFERASE-RELATED"/>
    <property type="match status" value="1"/>
</dbReference>
<gene>
    <name evidence="3" type="ORF">METZ01_LOCUS291088</name>
</gene>
<dbReference type="Pfam" id="PF02397">
    <property type="entry name" value="Bac_transf"/>
    <property type="match status" value="1"/>
</dbReference>
<evidence type="ECO:0000256" key="1">
    <source>
        <dbReference type="SAM" id="Phobius"/>
    </source>
</evidence>
<dbReference type="EMBL" id="UINC01088213">
    <property type="protein sequence ID" value="SVC38234.1"/>
    <property type="molecule type" value="Genomic_DNA"/>
</dbReference>
<keyword evidence="1" id="KW-0812">Transmembrane</keyword>